<dbReference type="InterPro" id="IPR007315">
    <property type="entry name" value="PIG-V/Gpi18"/>
</dbReference>
<evidence type="ECO:0008006" key="13">
    <source>
        <dbReference type="Google" id="ProtNLM"/>
    </source>
</evidence>
<protein>
    <recommendedName>
        <fullName evidence="13">Glycosyltransferase RgtA/B/C/D-like domain-containing protein</fullName>
    </recommendedName>
</protein>
<dbReference type="PANTHER" id="PTHR12468:SF2">
    <property type="entry name" value="GPI MANNOSYLTRANSFERASE 2"/>
    <property type="match status" value="1"/>
</dbReference>
<name>A0ABR9G823_9GAMM</name>
<evidence type="ECO:0000256" key="2">
    <source>
        <dbReference type="ARBA" id="ARBA00004687"/>
    </source>
</evidence>
<comment type="caution">
    <text evidence="11">The sequence shown here is derived from an EMBL/GenBank/DDBJ whole genome shotgun (WGS) entry which is preliminary data.</text>
</comment>
<evidence type="ECO:0000256" key="7">
    <source>
        <dbReference type="ARBA" id="ARBA00022824"/>
    </source>
</evidence>
<dbReference type="Pfam" id="PF04188">
    <property type="entry name" value="Mannosyl_trans2"/>
    <property type="match status" value="1"/>
</dbReference>
<keyword evidence="6 10" id="KW-0812">Transmembrane</keyword>
<feature type="transmembrane region" description="Helical" evidence="10">
    <location>
        <begin position="228"/>
        <end position="247"/>
    </location>
</feature>
<evidence type="ECO:0000256" key="8">
    <source>
        <dbReference type="ARBA" id="ARBA00022989"/>
    </source>
</evidence>
<evidence type="ECO:0000313" key="11">
    <source>
        <dbReference type="EMBL" id="MBE1160214.1"/>
    </source>
</evidence>
<keyword evidence="5" id="KW-0808">Transferase</keyword>
<comment type="subcellular location">
    <subcellularLocation>
        <location evidence="1">Endoplasmic reticulum membrane</location>
        <topology evidence="1">Multi-pass membrane protein</topology>
    </subcellularLocation>
</comment>
<feature type="transmembrane region" description="Helical" evidence="10">
    <location>
        <begin position="104"/>
        <end position="124"/>
    </location>
</feature>
<dbReference type="RefSeq" id="WP_192555075.1">
    <property type="nucleotide sequence ID" value="NZ_JACZZA010000003.1"/>
</dbReference>
<feature type="transmembrane region" description="Helical" evidence="10">
    <location>
        <begin position="281"/>
        <end position="300"/>
    </location>
</feature>
<keyword evidence="8 10" id="KW-1133">Transmembrane helix</keyword>
<evidence type="ECO:0000256" key="9">
    <source>
        <dbReference type="ARBA" id="ARBA00023136"/>
    </source>
</evidence>
<dbReference type="Proteomes" id="UP000651010">
    <property type="component" value="Unassembled WGS sequence"/>
</dbReference>
<accession>A0ABR9G823</accession>
<keyword evidence="12" id="KW-1185">Reference proteome</keyword>
<gene>
    <name evidence="11" type="ORF">IGX34_07425</name>
</gene>
<evidence type="ECO:0000256" key="5">
    <source>
        <dbReference type="ARBA" id="ARBA00022679"/>
    </source>
</evidence>
<sequence length="377" mass="41195">MLQTVSARQHLREAFVPLAVMFLISRLVLLAIAATTMQLAGVHGEAASVAHVLCRWDCKWYLDIAANGYSPLETGGIPGESNFGFYPLFPLLLRLFMPFNGGDALHAGIFVSNLCFFGALFYVYLYVRELGLDRTVALLTAAILCVFPQSIVFSAPYTEGLCLLLLAAAMYHLRREHYLAAGVAAAMLSAARPNGVLFIVFAVVWIWQRDGLRALLMPWRAPEKFIPVVFAPLGAFLFFGYCLVATGDAFAHSSTQLIGWGWTFAPPWENVPQQLHSGGNFMLGALVSITVALCSLLLLQERLYAEFAFCIVTVVLIWCGQGLVSVFRYWLVLFPVWIGVARVFAARPLGAALLCGTLGMINGVLACAWALGMAISI</sequence>
<dbReference type="EMBL" id="JACZZA010000003">
    <property type="protein sequence ID" value="MBE1160214.1"/>
    <property type="molecule type" value="Genomic_DNA"/>
</dbReference>
<dbReference type="PANTHER" id="PTHR12468">
    <property type="entry name" value="GPI MANNOSYLTRANSFERASE 2"/>
    <property type="match status" value="1"/>
</dbReference>
<keyword evidence="3" id="KW-0337">GPI-anchor biosynthesis</keyword>
<reference evidence="11 12" key="1">
    <citation type="submission" date="2020-09" db="EMBL/GenBank/DDBJ databases">
        <title>Dyella sp. 7MK23 isolated from forest soil.</title>
        <authorList>
            <person name="Fu J."/>
        </authorList>
    </citation>
    <scope>NUCLEOTIDE SEQUENCE [LARGE SCALE GENOMIC DNA]</scope>
    <source>
        <strain evidence="11 12">7MK23</strain>
    </source>
</reference>
<proteinExistence type="predicted"/>
<organism evidence="11 12">
    <name type="scientific">Dyella acidiphila</name>
    <dbReference type="NCBI Taxonomy" id="2775866"/>
    <lineage>
        <taxon>Bacteria</taxon>
        <taxon>Pseudomonadati</taxon>
        <taxon>Pseudomonadota</taxon>
        <taxon>Gammaproteobacteria</taxon>
        <taxon>Lysobacterales</taxon>
        <taxon>Rhodanobacteraceae</taxon>
        <taxon>Dyella</taxon>
    </lineage>
</organism>
<feature type="transmembrane region" description="Helical" evidence="10">
    <location>
        <begin position="351"/>
        <end position="375"/>
    </location>
</feature>
<keyword evidence="4" id="KW-0328">Glycosyltransferase</keyword>
<evidence type="ECO:0000256" key="3">
    <source>
        <dbReference type="ARBA" id="ARBA00022502"/>
    </source>
</evidence>
<feature type="transmembrane region" description="Helical" evidence="10">
    <location>
        <begin position="178"/>
        <end position="207"/>
    </location>
</feature>
<evidence type="ECO:0000313" key="12">
    <source>
        <dbReference type="Proteomes" id="UP000651010"/>
    </source>
</evidence>
<evidence type="ECO:0000256" key="6">
    <source>
        <dbReference type="ARBA" id="ARBA00022692"/>
    </source>
</evidence>
<comment type="pathway">
    <text evidence="2">Glycolipid biosynthesis; glycosylphosphatidylinositol-anchor biosynthesis.</text>
</comment>
<evidence type="ECO:0000256" key="10">
    <source>
        <dbReference type="SAM" id="Phobius"/>
    </source>
</evidence>
<evidence type="ECO:0000256" key="1">
    <source>
        <dbReference type="ARBA" id="ARBA00004477"/>
    </source>
</evidence>
<feature type="transmembrane region" description="Helical" evidence="10">
    <location>
        <begin position="14"/>
        <end position="34"/>
    </location>
</feature>
<keyword evidence="9 10" id="KW-0472">Membrane</keyword>
<keyword evidence="7" id="KW-0256">Endoplasmic reticulum</keyword>
<evidence type="ECO:0000256" key="4">
    <source>
        <dbReference type="ARBA" id="ARBA00022676"/>
    </source>
</evidence>
<feature type="transmembrane region" description="Helical" evidence="10">
    <location>
        <begin position="307"/>
        <end position="331"/>
    </location>
</feature>